<dbReference type="SUPFAM" id="SSF47384">
    <property type="entry name" value="Homodimeric domain of signal transducing histidine kinase"/>
    <property type="match status" value="1"/>
</dbReference>
<keyword evidence="4" id="KW-0597">Phosphoprotein</keyword>
<dbReference type="CDD" id="cd00082">
    <property type="entry name" value="HisKA"/>
    <property type="match status" value="1"/>
</dbReference>
<evidence type="ECO:0000256" key="9">
    <source>
        <dbReference type="ARBA" id="ARBA00023012"/>
    </source>
</evidence>
<dbReference type="SUPFAM" id="SSF158472">
    <property type="entry name" value="HAMP domain-like"/>
    <property type="match status" value="1"/>
</dbReference>
<dbReference type="SMART" id="SM00387">
    <property type="entry name" value="HATPase_c"/>
    <property type="match status" value="1"/>
</dbReference>
<evidence type="ECO:0000256" key="3">
    <source>
        <dbReference type="ARBA" id="ARBA00012438"/>
    </source>
</evidence>
<feature type="domain" description="Histidine kinase" evidence="12">
    <location>
        <begin position="187"/>
        <end position="414"/>
    </location>
</feature>
<dbReference type="SUPFAM" id="SSF55874">
    <property type="entry name" value="ATPase domain of HSP90 chaperone/DNA topoisomerase II/histidine kinase"/>
    <property type="match status" value="1"/>
</dbReference>
<evidence type="ECO:0000256" key="1">
    <source>
        <dbReference type="ARBA" id="ARBA00000085"/>
    </source>
</evidence>
<protein>
    <recommendedName>
        <fullName evidence="3">histidine kinase</fullName>
        <ecNumber evidence="3">2.7.13.3</ecNumber>
    </recommendedName>
</protein>
<keyword evidence="5" id="KW-0808">Transferase</keyword>
<dbReference type="PROSITE" id="PS50885">
    <property type="entry name" value="HAMP"/>
    <property type="match status" value="1"/>
</dbReference>
<dbReference type="Proteomes" id="UP000179627">
    <property type="component" value="Unassembled WGS sequence"/>
</dbReference>
<dbReference type="Pfam" id="PF02518">
    <property type="entry name" value="HATPase_c"/>
    <property type="match status" value="1"/>
</dbReference>
<dbReference type="InterPro" id="IPR036890">
    <property type="entry name" value="HATPase_C_sf"/>
</dbReference>
<evidence type="ECO:0000256" key="11">
    <source>
        <dbReference type="SAM" id="Phobius"/>
    </source>
</evidence>
<dbReference type="Gene3D" id="1.10.287.130">
    <property type="match status" value="1"/>
</dbReference>
<dbReference type="Pfam" id="PF00512">
    <property type="entry name" value="HisKA"/>
    <property type="match status" value="1"/>
</dbReference>
<dbReference type="PANTHER" id="PTHR45436">
    <property type="entry name" value="SENSOR HISTIDINE KINASE YKOH"/>
    <property type="match status" value="1"/>
</dbReference>
<dbReference type="PANTHER" id="PTHR45436:SF5">
    <property type="entry name" value="SENSOR HISTIDINE KINASE TRCS"/>
    <property type="match status" value="1"/>
</dbReference>
<dbReference type="InterPro" id="IPR050428">
    <property type="entry name" value="TCS_sensor_his_kinase"/>
</dbReference>
<dbReference type="Pfam" id="PF00672">
    <property type="entry name" value="HAMP"/>
    <property type="match status" value="1"/>
</dbReference>
<dbReference type="RefSeq" id="WP_071083356.1">
    <property type="nucleotide sequence ID" value="NZ_MBLM01000080.1"/>
</dbReference>
<evidence type="ECO:0000256" key="5">
    <source>
        <dbReference type="ARBA" id="ARBA00022679"/>
    </source>
</evidence>
<comment type="catalytic activity">
    <reaction evidence="1">
        <text>ATP + protein L-histidine = ADP + protein N-phospho-L-histidine.</text>
        <dbReference type="EC" id="2.7.13.3"/>
    </reaction>
</comment>
<dbReference type="Gene3D" id="6.10.340.10">
    <property type="match status" value="1"/>
</dbReference>
<evidence type="ECO:0000313" key="14">
    <source>
        <dbReference type="EMBL" id="OHV40233.1"/>
    </source>
</evidence>
<reference evidence="15" key="1">
    <citation type="submission" date="2016-07" db="EMBL/GenBank/DDBJ databases">
        <title>Sequence Frankia sp. strain CcI1.17.</title>
        <authorList>
            <person name="Ghodhbane-Gtari F."/>
            <person name="Swanson E."/>
            <person name="Gueddou A."/>
            <person name="Morris K."/>
            <person name="Hezbri K."/>
            <person name="Ktari A."/>
            <person name="Nouioui I."/>
            <person name="Abebe-Akele F."/>
            <person name="Simpson S."/>
            <person name="Thomas K."/>
            <person name="Gtari M."/>
            <person name="Tisa L.S."/>
            <person name="Hurst S."/>
        </authorList>
    </citation>
    <scope>NUCLEOTIDE SEQUENCE [LARGE SCALE GENOMIC DNA]</scope>
    <source>
        <strain evidence="15">Cc1.17</strain>
    </source>
</reference>
<feature type="transmembrane region" description="Helical" evidence="11">
    <location>
        <begin position="105"/>
        <end position="129"/>
    </location>
</feature>
<evidence type="ECO:0000256" key="4">
    <source>
        <dbReference type="ARBA" id="ARBA00022553"/>
    </source>
</evidence>
<dbReference type="PROSITE" id="PS50109">
    <property type="entry name" value="HIS_KIN"/>
    <property type="match status" value="1"/>
</dbReference>
<comment type="subcellular location">
    <subcellularLocation>
        <location evidence="2">Cell membrane</location>
    </subcellularLocation>
</comment>
<gene>
    <name evidence="14" type="ORF">CC117_13730</name>
</gene>
<dbReference type="Gene3D" id="3.30.565.10">
    <property type="entry name" value="Histidine kinase-like ATPase, C-terminal domain"/>
    <property type="match status" value="1"/>
</dbReference>
<dbReference type="SMART" id="SM00388">
    <property type="entry name" value="HisKA"/>
    <property type="match status" value="1"/>
</dbReference>
<dbReference type="InterPro" id="IPR003660">
    <property type="entry name" value="HAMP_dom"/>
</dbReference>
<evidence type="ECO:0000259" key="13">
    <source>
        <dbReference type="PROSITE" id="PS50885"/>
    </source>
</evidence>
<evidence type="ECO:0000256" key="6">
    <source>
        <dbReference type="ARBA" id="ARBA00022692"/>
    </source>
</evidence>
<keyword evidence="6 11" id="KW-0812">Transmembrane</keyword>
<dbReference type="CDD" id="cd06225">
    <property type="entry name" value="HAMP"/>
    <property type="match status" value="1"/>
</dbReference>
<proteinExistence type="predicted"/>
<evidence type="ECO:0000256" key="8">
    <source>
        <dbReference type="ARBA" id="ARBA00022989"/>
    </source>
</evidence>
<dbReference type="InterPro" id="IPR003594">
    <property type="entry name" value="HATPase_dom"/>
</dbReference>
<dbReference type="AlphaFoldDB" id="A0A1S1QZW5"/>
<organism evidence="14 15">
    <name type="scientific">Parafrankia colletiae</name>
    <dbReference type="NCBI Taxonomy" id="573497"/>
    <lineage>
        <taxon>Bacteria</taxon>
        <taxon>Bacillati</taxon>
        <taxon>Actinomycetota</taxon>
        <taxon>Actinomycetes</taxon>
        <taxon>Frankiales</taxon>
        <taxon>Frankiaceae</taxon>
        <taxon>Parafrankia</taxon>
    </lineage>
</organism>
<name>A0A1S1QZW5_9ACTN</name>
<feature type="domain" description="HAMP" evidence="13">
    <location>
        <begin position="126"/>
        <end position="179"/>
    </location>
</feature>
<comment type="caution">
    <text evidence="14">The sequence shown here is derived from an EMBL/GenBank/DDBJ whole genome shotgun (WGS) entry which is preliminary data.</text>
</comment>
<accession>A0A1S1QZW5</accession>
<keyword evidence="15" id="KW-1185">Reference proteome</keyword>
<feature type="transmembrane region" description="Helical" evidence="11">
    <location>
        <begin position="7"/>
        <end position="30"/>
    </location>
</feature>
<evidence type="ECO:0000256" key="10">
    <source>
        <dbReference type="SAM" id="MobiDB-lite"/>
    </source>
</evidence>
<feature type="region of interest" description="Disordered" evidence="10">
    <location>
        <begin position="336"/>
        <end position="378"/>
    </location>
</feature>
<dbReference type="OrthoDB" id="9786919at2"/>
<evidence type="ECO:0000256" key="2">
    <source>
        <dbReference type="ARBA" id="ARBA00004236"/>
    </source>
</evidence>
<dbReference type="EC" id="2.7.13.3" evidence="3"/>
<dbReference type="InterPro" id="IPR005467">
    <property type="entry name" value="His_kinase_dom"/>
</dbReference>
<keyword evidence="8 11" id="KW-1133">Transmembrane helix</keyword>
<evidence type="ECO:0000259" key="12">
    <source>
        <dbReference type="PROSITE" id="PS50109"/>
    </source>
</evidence>
<dbReference type="GO" id="GO:0005886">
    <property type="term" value="C:plasma membrane"/>
    <property type="evidence" value="ECO:0007669"/>
    <property type="project" value="UniProtKB-SubCell"/>
</dbReference>
<dbReference type="SMART" id="SM00304">
    <property type="entry name" value="HAMP"/>
    <property type="match status" value="1"/>
</dbReference>
<dbReference type="InterPro" id="IPR003661">
    <property type="entry name" value="HisK_dim/P_dom"/>
</dbReference>
<evidence type="ECO:0000313" key="15">
    <source>
        <dbReference type="Proteomes" id="UP000179627"/>
    </source>
</evidence>
<dbReference type="InterPro" id="IPR036097">
    <property type="entry name" value="HisK_dim/P_sf"/>
</dbReference>
<sequence length="425" mass="45280">MKIRTRITAMISAALVVAGSSTLVVDTIALRNVEYPSVYSFNSALLHELSISQSTVVQHIRQHPEELFASQFAEQPLPDGRTVGEVARTLQQRPMDEALASARRWSFVGLAAVLVGAVGAAWVLAGSILRPIRRMTVRARSASVSDLGTRVSAGGPKDEIGELADTFDAMLDRLALAFDAQRRFASQVAHELRTPLATTRTEIAMLLDDTTDRDTACRLEAVRDAVDRGERLVARLLVLSRVDLRALEKSRFALDELVGNVLGRVVEGPAFSRLRVDVDLRTTEVACDRALVESLVRNLLDNSARHNRAADGWVRVEVAPDPESGMARLVVANSVASPTESFSRPPGQDAGPAPSPPGGPGRAGGPGEADSDASSRPGTGLSIVNAVLRAHGGAIAWTRCPGEVTAHITIPAVRAVEEPGVPTVS</sequence>
<keyword evidence="9" id="KW-0902">Two-component regulatory system</keyword>
<evidence type="ECO:0000256" key="7">
    <source>
        <dbReference type="ARBA" id="ARBA00022777"/>
    </source>
</evidence>
<keyword evidence="11" id="KW-0472">Membrane</keyword>
<dbReference type="GO" id="GO:0000155">
    <property type="term" value="F:phosphorelay sensor kinase activity"/>
    <property type="evidence" value="ECO:0007669"/>
    <property type="project" value="InterPro"/>
</dbReference>
<dbReference type="EMBL" id="MBLM01000080">
    <property type="protein sequence ID" value="OHV40233.1"/>
    <property type="molecule type" value="Genomic_DNA"/>
</dbReference>
<keyword evidence="7 14" id="KW-0418">Kinase</keyword>